<accession>A0ACD0P186</accession>
<proteinExistence type="predicted"/>
<evidence type="ECO:0000313" key="2">
    <source>
        <dbReference type="Proteomes" id="UP000245626"/>
    </source>
</evidence>
<protein>
    <submittedName>
        <fullName evidence="1">tRNA-intron endonuclease catalytic domain-like protein</fullName>
    </submittedName>
</protein>
<evidence type="ECO:0000313" key="1">
    <source>
        <dbReference type="EMBL" id="PWN51806.1"/>
    </source>
</evidence>
<keyword evidence="2" id="KW-1185">Reference proteome</keyword>
<dbReference type="Proteomes" id="UP000245626">
    <property type="component" value="Unassembled WGS sequence"/>
</dbReference>
<organism evidence="1 2">
    <name type="scientific">Violaceomyces palustris</name>
    <dbReference type="NCBI Taxonomy" id="1673888"/>
    <lineage>
        <taxon>Eukaryota</taxon>
        <taxon>Fungi</taxon>
        <taxon>Dikarya</taxon>
        <taxon>Basidiomycota</taxon>
        <taxon>Ustilaginomycotina</taxon>
        <taxon>Ustilaginomycetes</taxon>
        <taxon>Violaceomycetales</taxon>
        <taxon>Violaceomycetaceae</taxon>
        <taxon>Violaceomyces</taxon>
    </lineage>
</organism>
<reference evidence="1 2" key="1">
    <citation type="journal article" date="2018" name="Mol. Biol. Evol.">
        <title>Broad Genomic Sampling Reveals a Smut Pathogenic Ancestry of the Fungal Clade Ustilaginomycotina.</title>
        <authorList>
            <person name="Kijpornyongpan T."/>
            <person name="Mondo S.J."/>
            <person name="Barry K."/>
            <person name="Sandor L."/>
            <person name="Lee J."/>
            <person name="Lipzen A."/>
            <person name="Pangilinan J."/>
            <person name="LaButti K."/>
            <person name="Hainaut M."/>
            <person name="Henrissat B."/>
            <person name="Grigoriev I.V."/>
            <person name="Spatafora J.W."/>
            <person name="Aime M.C."/>
        </authorList>
    </citation>
    <scope>NUCLEOTIDE SEQUENCE [LARGE SCALE GENOMIC DNA]</scope>
    <source>
        <strain evidence="1 2">SA 807</strain>
    </source>
</reference>
<sequence length="359" mass="40599">MDGFRSKHAGKVPIHIINKHAYIWETQDVAFVRTEHHICGLMTGTLPMLNQQNIFLGLPLQLFPEEVVLLMRKGVAVLIDDVNAHKPATMSEKEAYEKAYKEDADQQRRTTLSLRKKTMAAYVSRNQSSSSSSAANDKRAKREEAKREAELERRRQHESEVDHQLPDPEDLKAMNERRKEEKGEEEEEEEQLSKLPYLHLTHGSSSSLPWYHPDSSSTAYTTLSSAAEAGLWTYPSNQSERASCAVFEDLHRRGYYMGIGLRFGGHFSVYPGDPLRYHAHYSATVYTTPGQPVNALELVASGRLGTAVKKSHLICSVRLREPTRPEEEDGSGRSRYDHSDDAAWGEVEYFSLSWAGFGT</sequence>
<gene>
    <name evidence="1" type="ORF">IE53DRAFT_385831</name>
</gene>
<dbReference type="EMBL" id="KZ819816">
    <property type="protein sequence ID" value="PWN51806.1"/>
    <property type="molecule type" value="Genomic_DNA"/>
</dbReference>
<name>A0ACD0P186_9BASI</name>